<evidence type="ECO:0000256" key="1">
    <source>
        <dbReference type="SAM" id="MobiDB-lite"/>
    </source>
</evidence>
<accession>A0A835TDR7</accession>
<organism evidence="2 3">
    <name type="scientific">Chlamydomonas schloesseri</name>
    <dbReference type="NCBI Taxonomy" id="2026947"/>
    <lineage>
        <taxon>Eukaryota</taxon>
        <taxon>Viridiplantae</taxon>
        <taxon>Chlorophyta</taxon>
        <taxon>core chlorophytes</taxon>
        <taxon>Chlorophyceae</taxon>
        <taxon>CS clade</taxon>
        <taxon>Chlamydomonadales</taxon>
        <taxon>Chlamydomonadaceae</taxon>
        <taxon>Chlamydomonas</taxon>
    </lineage>
</organism>
<dbReference type="OrthoDB" id="547899at2759"/>
<comment type="caution">
    <text evidence="2">The sequence shown here is derived from an EMBL/GenBank/DDBJ whole genome shotgun (WGS) entry which is preliminary data.</text>
</comment>
<feature type="compositionally biased region" description="Low complexity" evidence="1">
    <location>
        <begin position="153"/>
        <end position="165"/>
    </location>
</feature>
<reference evidence="2" key="1">
    <citation type="journal article" date="2020" name="bioRxiv">
        <title>Comparative genomics of Chlamydomonas.</title>
        <authorList>
            <person name="Craig R.J."/>
            <person name="Hasan A.R."/>
            <person name="Ness R.W."/>
            <person name="Keightley P.D."/>
        </authorList>
    </citation>
    <scope>NUCLEOTIDE SEQUENCE</scope>
    <source>
        <strain evidence="2">CCAP 11/173</strain>
    </source>
</reference>
<proteinExistence type="predicted"/>
<feature type="region of interest" description="Disordered" evidence="1">
    <location>
        <begin position="442"/>
        <end position="484"/>
    </location>
</feature>
<feature type="compositionally biased region" description="Low complexity" evidence="1">
    <location>
        <begin position="89"/>
        <end position="145"/>
    </location>
</feature>
<protein>
    <submittedName>
        <fullName evidence="2">Uncharacterized protein</fullName>
    </submittedName>
</protein>
<name>A0A835TDR7_9CHLO</name>
<evidence type="ECO:0000313" key="3">
    <source>
        <dbReference type="Proteomes" id="UP000613740"/>
    </source>
</evidence>
<feature type="compositionally biased region" description="Basic and acidic residues" evidence="1">
    <location>
        <begin position="214"/>
        <end position="227"/>
    </location>
</feature>
<dbReference type="AlphaFoldDB" id="A0A835TDR7"/>
<feature type="region of interest" description="Disordered" evidence="1">
    <location>
        <begin position="89"/>
        <end position="230"/>
    </location>
</feature>
<feature type="region of interest" description="Disordered" evidence="1">
    <location>
        <begin position="258"/>
        <end position="292"/>
    </location>
</feature>
<gene>
    <name evidence="2" type="ORF">HYH02_010026</name>
</gene>
<feature type="compositionally biased region" description="Low complexity" evidence="1">
    <location>
        <begin position="473"/>
        <end position="484"/>
    </location>
</feature>
<evidence type="ECO:0000313" key="2">
    <source>
        <dbReference type="EMBL" id="KAG2441438.1"/>
    </source>
</evidence>
<dbReference type="Proteomes" id="UP000613740">
    <property type="component" value="Unassembled WGS sequence"/>
</dbReference>
<dbReference type="EMBL" id="JAEHOD010000035">
    <property type="protein sequence ID" value="KAG2441438.1"/>
    <property type="molecule type" value="Genomic_DNA"/>
</dbReference>
<sequence length="955" mass="94751">MGCGASQPAAATAASTAPLPEPKPGAAAPASPPPTAPAAAAPSDAPPNPAPPAQKAQATADVVSPQQAATADTHAVEAGTVAPEASALNAAAAAADATDAVVAGSAAPAAAPTHSAAGAAAAQDGITGSDAGAAGAPTAAAAAADGPPPPQSPQEQQQLQQQQQQVLEDEESLLALMANQQEAQLKAIAEERGAGAGENGGGKRDGPRPCDPAEVERLRRQQEEVQQRLDGLTPEQIQLLKLKLQQRLEQQLTDFNTRMKAQQADMQAEAEEEERRAAERARRKAEADAARPARQAAYEQELLAAVLLPGQKGLEDATAAAAGAAAAGGEAGPEAAAAAALPTIAVKAWTGDSGDDGLLFPETDDLDFKIAGFSRRPNVALCLGGGGSAGGCAGAFHAAAAGLGWLRALHQLGLLGKAQYAAAGGGGAAWLLGPIWFHGGQQPGGSGSGSGSGAAGAGDGGGGGAGGAGAAGAAGQEQQQQQQQEAVLAELLGAPARAPEECSLEALQGAADTGGRSYLGLLAGAVAPLGGLAARLAAEAAAAGGSEEVAAAWSQGVSEALLAPWGLGGDCTAVTSANTKGKVHESVAVRAAALGRTLLTAHSGLPYPLICQSIALTDGNSDTSVHQDWSYYPYEWSPLYGGCPVSYGTTAPRLGGGWVESLGANAELVAKPATAAASGCEVRVRPRGGPGASLADAVAVASLAAAGAAASGASFGGGGDNSAPGAGPPPLRASRAYFDQQGWENASGLSFTDGGCTAATAVYPALRRRVKNLIVLITSRSAIAGDQASFCLANRELSALFGRWPGADRPGMPAADVYNKQCQVFDSGAFEELHGALAAKAAAGQPTAFLGEYEVLANAHCGVPGGWAVRVLWLVASGAAAEVAAGGWAAALPSETRTALLVEDTFPFAAGVMPRAGAEAVQQLELVASHAASQLLAVKELAAELFEEEEDEDDE</sequence>
<keyword evidence="3" id="KW-1185">Reference proteome</keyword>
<feature type="region of interest" description="Disordered" evidence="1">
    <location>
        <begin position="1"/>
        <end position="77"/>
    </location>
</feature>
<feature type="compositionally biased region" description="Basic and acidic residues" evidence="1">
    <location>
        <begin position="273"/>
        <end position="291"/>
    </location>
</feature>
<feature type="compositionally biased region" description="Low complexity" evidence="1">
    <location>
        <begin position="1"/>
        <end position="29"/>
    </location>
</feature>
<feature type="compositionally biased region" description="Gly residues" evidence="1">
    <location>
        <begin position="442"/>
        <end position="472"/>
    </location>
</feature>